<dbReference type="InterPro" id="IPR045155">
    <property type="entry name" value="Beta-lactam_cat"/>
</dbReference>
<reference evidence="3" key="1">
    <citation type="journal article" date="2015" name="Nature">
        <title>Complex archaea that bridge the gap between prokaryotes and eukaryotes.</title>
        <authorList>
            <person name="Spang A."/>
            <person name="Saw J.H."/>
            <person name="Jorgensen S.L."/>
            <person name="Zaremba-Niedzwiedzka K."/>
            <person name="Martijn J."/>
            <person name="Lind A.E."/>
            <person name="van Eijk R."/>
            <person name="Schleper C."/>
            <person name="Guy L."/>
            <person name="Ettema T.J."/>
        </authorList>
    </citation>
    <scope>NUCLEOTIDE SEQUENCE</scope>
</reference>
<dbReference type="PANTHER" id="PTHR35333:SF3">
    <property type="entry name" value="BETA-LACTAMASE-TYPE TRANSPEPTIDASE FOLD CONTAINING PROTEIN"/>
    <property type="match status" value="1"/>
</dbReference>
<proteinExistence type="predicted"/>
<feature type="non-terminal residue" evidence="3">
    <location>
        <position position="1"/>
    </location>
</feature>
<gene>
    <name evidence="3" type="ORF">LCGC14_1884780</name>
</gene>
<name>A0A0F9G1A1_9ZZZZ</name>
<protein>
    <recommendedName>
        <fullName evidence="2">Beta-lactamase class A catalytic domain-containing protein</fullName>
    </recommendedName>
</protein>
<feature type="compositionally biased region" description="Pro residues" evidence="1">
    <location>
        <begin position="280"/>
        <end position="303"/>
    </location>
</feature>
<dbReference type="GO" id="GO:0030655">
    <property type="term" value="P:beta-lactam antibiotic catabolic process"/>
    <property type="evidence" value="ECO:0007669"/>
    <property type="project" value="InterPro"/>
</dbReference>
<dbReference type="GO" id="GO:0046677">
    <property type="term" value="P:response to antibiotic"/>
    <property type="evidence" value="ECO:0007669"/>
    <property type="project" value="InterPro"/>
</dbReference>
<dbReference type="InterPro" id="IPR012338">
    <property type="entry name" value="Beta-lactam/transpept-like"/>
</dbReference>
<sequence length="354" mass="37856">IGPQTPSSVAGMPENVGASPQLLALKDVLAQEITAYGAQVGGIEVGIAVTDLQTGQTISVNGNAVQRTGCTINMFALFAAVGEFQAGRANPSEVAYNIEYGIGGSYPPQVKQFLQRVFGTHSVGVTQAQEMMGSWGMQASLFDHVPYYGDGTQNNLLTGLETNSVLTKLYQGELFEPEWTQYTLERLRNIRSYVNYMLPGQLPSSATVAHKIGYYWDTDGWVNNDAGIVTFTGADGREKAYAITYLSQKARTERIGYSFGARLSRIVWDWFEATYKLETEPPPPPPPLPATQPPTAEPTPTPTPASTAEPTPTPPPASTPEPTPTPSPSPTPAPTVSPTPTQTASPTPVPTPTP</sequence>
<feature type="domain" description="Beta-lactamase class A catalytic" evidence="2">
    <location>
        <begin position="123"/>
        <end position="237"/>
    </location>
</feature>
<feature type="compositionally biased region" description="Pro residues" evidence="1">
    <location>
        <begin position="311"/>
        <end position="337"/>
    </location>
</feature>
<dbReference type="EMBL" id="LAZR01019465">
    <property type="protein sequence ID" value="KKL92428.1"/>
    <property type="molecule type" value="Genomic_DNA"/>
</dbReference>
<dbReference type="SUPFAM" id="SSF56601">
    <property type="entry name" value="beta-lactamase/transpeptidase-like"/>
    <property type="match status" value="1"/>
</dbReference>
<dbReference type="InterPro" id="IPR000871">
    <property type="entry name" value="Beta-lactam_class-A"/>
</dbReference>
<comment type="caution">
    <text evidence="3">The sequence shown here is derived from an EMBL/GenBank/DDBJ whole genome shotgun (WGS) entry which is preliminary data.</text>
</comment>
<dbReference type="GO" id="GO:0008800">
    <property type="term" value="F:beta-lactamase activity"/>
    <property type="evidence" value="ECO:0007669"/>
    <property type="project" value="InterPro"/>
</dbReference>
<dbReference type="Gene3D" id="3.40.710.10">
    <property type="entry name" value="DD-peptidase/beta-lactamase superfamily"/>
    <property type="match status" value="2"/>
</dbReference>
<dbReference type="AlphaFoldDB" id="A0A0F9G1A1"/>
<dbReference type="PANTHER" id="PTHR35333">
    <property type="entry name" value="BETA-LACTAMASE"/>
    <property type="match status" value="1"/>
</dbReference>
<evidence type="ECO:0000259" key="2">
    <source>
        <dbReference type="Pfam" id="PF13354"/>
    </source>
</evidence>
<feature type="region of interest" description="Disordered" evidence="1">
    <location>
        <begin position="278"/>
        <end position="354"/>
    </location>
</feature>
<evidence type="ECO:0000313" key="3">
    <source>
        <dbReference type="EMBL" id="KKL92428.1"/>
    </source>
</evidence>
<organism evidence="3">
    <name type="scientific">marine sediment metagenome</name>
    <dbReference type="NCBI Taxonomy" id="412755"/>
    <lineage>
        <taxon>unclassified sequences</taxon>
        <taxon>metagenomes</taxon>
        <taxon>ecological metagenomes</taxon>
    </lineage>
</organism>
<accession>A0A0F9G1A1</accession>
<dbReference type="Pfam" id="PF13354">
    <property type="entry name" value="Beta-lactamase2"/>
    <property type="match status" value="1"/>
</dbReference>
<evidence type="ECO:0000256" key="1">
    <source>
        <dbReference type="SAM" id="MobiDB-lite"/>
    </source>
</evidence>